<evidence type="ECO:0000256" key="4">
    <source>
        <dbReference type="ARBA" id="ARBA00022989"/>
    </source>
</evidence>
<evidence type="ECO:0000256" key="3">
    <source>
        <dbReference type="ARBA" id="ARBA00022692"/>
    </source>
</evidence>
<protein>
    <recommendedName>
        <fullName evidence="10">Major facilitator superfamily domain-containing protein</fullName>
    </recommendedName>
</protein>
<organism evidence="8 9">
    <name type="scientific">Naematelia encephala</name>
    <dbReference type="NCBI Taxonomy" id="71784"/>
    <lineage>
        <taxon>Eukaryota</taxon>
        <taxon>Fungi</taxon>
        <taxon>Dikarya</taxon>
        <taxon>Basidiomycota</taxon>
        <taxon>Agaricomycotina</taxon>
        <taxon>Tremellomycetes</taxon>
        <taxon>Tremellales</taxon>
        <taxon>Naemateliaceae</taxon>
        <taxon>Naematelia</taxon>
    </lineage>
</organism>
<comment type="caution">
    <text evidence="8">The sequence shown here is derived from an EMBL/GenBank/DDBJ whole genome shotgun (WGS) entry which is preliminary data.</text>
</comment>
<reference evidence="8 9" key="1">
    <citation type="submission" date="2016-07" db="EMBL/GenBank/DDBJ databases">
        <title>Pervasive Adenine N6-methylation of Active Genes in Fungi.</title>
        <authorList>
            <consortium name="DOE Joint Genome Institute"/>
            <person name="Mondo S.J."/>
            <person name="Dannebaum R.O."/>
            <person name="Kuo R.C."/>
            <person name="Labutti K."/>
            <person name="Haridas S."/>
            <person name="Kuo A."/>
            <person name="Salamov A."/>
            <person name="Ahrendt S.R."/>
            <person name="Lipzen A."/>
            <person name="Sullivan W."/>
            <person name="Andreopoulos W.B."/>
            <person name="Clum A."/>
            <person name="Lindquist E."/>
            <person name="Daum C."/>
            <person name="Ramamoorthy G.K."/>
            <person name="Gryganskyi A."/>
            <person name="Culley D."/>
            <person name="Magnuson J.K."/>
            <person name="James T.Y."/>
            <person name="O'Malley M.A."/>
            <person name="Stajich J.E."/>
            <person name="Spatafora J.W."/>
            <person name="Visel A."/>
            <person name="Grigoriev I.V."/>
        </authorList>
    </citation>
    <scope>NUCLEOTIDE SEQUENCE [LARGE SCALE GENOMIC DNA]</scope>
    <source>
        <strain evidence="8 9">68-887.2</strain>
    </source>
</reference>
<feature type="transmembrane region" description="Helical" evidence="7">
    <location>
        <begin position="31"/>
        <end position="50"/>
    </location>
</feature>
<dbReference type="EMBL" id="MCFC01000006">
    <property type="protein sequence ID" value="ORY33374.1"/>
    <property type="molecule type" value="Genomic_DNA"/>
</dbReference>
<proteinExistence type="predicted"/>
<evidence type="ECO:0008006" key="10">
    <source>
        <dbReference type="Google" id="ProtNLM"/>
    </source>
</evidence>
<evidence type="ECO:0000256" key="6">
    <source>
        <dbReference type="SAM" id="MobiDB-lite"/>
    </source>
</evidence>
<dbReference type="GO" id="GO:0016020">
    <property type="term" value="C:membrane"/>
    <property type="evidence" value="ECO:0007669"/>
    <property type="project" value="UniProtKB-SubCell"/>
</dbReference>
<dbReference type="GO" id="GO:0022857">
    <property type="term" value="F:transmembrane transporter activity"/>
    <property type="evidence" value="ECO:0007669"/>
    <property type="project" value="InterPro"/>
</dbReference>
<gene>
    <name evidence="8" type="ORF">BCR39DRAFT_519516</name>
</gene>
<dbReference type="PRINTS" id="PR01035">
    <property type="entry name" value="TCRTETA"/>
</dbReference>
<evidence type="ECO:0000256" key="2">
    <source>
        <dbReference type="ARBA" id="ARBA00022448"/>
    </source>
</evidence>
<dbReference type="InterPro" id="IPR036259">
    <property type="entry name" value="MFS_trans_sf"/>
</dbReference>
<feature type="transmembrane region" description="Helical" evidence="7">
    <location>
        <begin position="115"/>
        <end position="137"/>
    </location>
</feature>
<feature type="region of interest" description="Disordered" evidence="6">
    <location>
        <begin position="320"/>
        <end position="342"/>
    </location>
</feature>
<dbReference type="InterPro" id="IPR011701">
    <property type="entry name" value="MFS"/>
</dbReference>
<dbReference type="PANTHER" id="PTHR23504">
    <property type="entry name" value="MAJOR FACILITATOR SUPERFAMILY DOMAIN-CONTAINING PROTEIN 10"/>
    <property type="match status" value="1"/>
</dbReference>
<evidence type="ECO:0000256" key="7">
    <source>
        <dbReference type="SAM" id="Phobius"/>
    </source>
</evidence>
<sequence>MVDPKIVKPKRQLGYGQVHEGFYASLTPGNLVSVFFITQFFTSLLWSGIADRHGRRAVLVASMAGSAIALLIFGTSESLPEAICVRLVQGIFGGAVGVFRGSIRDITDDTNATRAYAVLGFSWGFGGVMGPILGGVFESPAENFRGSLGRIALFSSFPYLLPTLLGACILIVGATMACFLSWDGGVRGGSRIALAVEKDEPLAPRSPAPSTVIGHAEPPSPIDESPGPSANTPNPRRESLASLGTAYGYGGIRSKHPTLAARAALESARRVSAAAPREDDEEVEELNFAKKLLLANEENTFNINDLWVSAAVAQDTAVFDEDEDETPAPTPGSHAEGSARRMTRNRIASGPFYRSLPSHRLSTSQNRRFSTSSGTLPAIFGNTGLNTPPAATDDPFMSPGLGVINEAPDLSEEAAKPSTLKSLPLMMIVQVRISLAELMLVWSRRPPQHHTRSDFSFFPGHALPLWWCRTQPCQLFPANCINVSLPVVVPILAVSPPWPPSWTLYAFANVPLGLLFVYSSILGVAAGALDCVSRLFGWRDCHDSHYLDHVGCNYSWLTLAPCDIVAVLSPTPRSWC</sequence>
<feature type="region of interest" description="Disordered" evidence="6">
    <location>
        <begin position="202"/>
        <end position="240"/>
    </location>
</feature>
<dbReference type="SUPFAM" id="SSF103473">
    <property type="entry name" value="MFS general substrate transporter"/>
    <property type="match status" value="1"/>
</dbReference>
<dbReference type="OrthoDB" id="10262656at2759"/>
<dbReference type="Proteomes" id="UP000193986">
    <property type="component" value="Unassembled WGS sequence"/>
</dbReference>
<evidence type="ECO:0000256" key="1">
    <source>
        <dbReference type="ARBA" id="ARBA00004141"/>
    </source>
</evidence>
<dbReference type="Gene3D" id="1.20.1250.20">
    <property type="entry name" value="MFS general substrate transporter like domains"/>
    <property type="match status" value="1"/>
</dbReference>
<evidence type="ECO:0000256" key="5">
    <source>
        <dbReference type="ARBA" id="ARBA00023136"/>
    </source>
</evidence>
<keyword evidence="2" id="KW-0813">Transport</keyword>
<dbReference type="Pfam" id="PF07690">
    <property type="entry name" value="MFS_1"/>
    <property type="match status" value="1"/>
</dbReference>
<evidence type="ECO:0000313" key="8">
    <source>
        <dbReference type="EMBL" id="ORY33374.1"/>
    </source>
</evidence>
<keyword evidence="4 7" id="KW-1133">Transmembrane helix</keyword>
<accession>A0A1Y2BF15</accession>
<feature type="transmembrane region" description="Helical" evidence="7">
    <location>
        <begin position="157"/>
        <end position="182"/>
    </location>
</feature>
<keyword evidence="3 7" id="KW-0812">Transmembrane</keyword>
<feature type="transmembrane region" description="Helical" evidence="7">
    <location>
        <begin position="87"/>
        <end position="103"/>
    </location>
</feature>
<name>A0A1Y2BF15_9TREE</name>
<dbReference type="PANTHER" id="PTHR23504:SF17">
    <property type="entry name" value="MAJOR FACILITATOR SUPERFAMILY (MFS) PROFILE DOMAIN-CONTAINING PROTEIN"/>
    <property type="match status" value="1"/>
</dbReference>
<keyword evidence="9" id="KW-1185">Reference proteome</keyword>
<evidence type="ECO:0000313" key="9">
    <source>
        <dbReference type="Proteomes" id="UP000193986"/>
    </source>
</evidence>
<feature type="transmembrane region" description="Helical" evidence="7">
    <location>
        <begin position="504"/>
        <end position="529"/>
    </location>
</feature>
<feature type="transmembrane region" description="Helical" evidence="7">
    <location>
        <begin position="57"/>
        <end position="75"/>
    </location>
</feature>
<dbReference type="AlphaFoldDB" id="A0A1Y2BF15"/>
<comment type="subcellular location">
    <subcellularLocation>
        <location evidence="1">Membrane</location>
        <topology evidence="1">Multi-pass membrane protein</topology>
    </subcellularLocation>
</comment>
<dbReference type="InParanoid" id="A0A1Y2BF15"/>
<dbReference type="InterPro" id="IPR001958">
    <property type="entry name" value="Tet-R_TetA/multi-R_MdtG-like"/>
</dbReference>
<keyword evidence="5 7" id="KW-0472">Membrane</keyword>